<evidence type="ECO:0000313" key="1">
    <source>
        <dbReference type="Proteomes" id="UP000887540"/>
    </source>
</evidence>
<reference evidence="2" key="1">
    <citation type="submission" date="2022-11" db="UniProtKB">
        <authorList>
            <consortium name="WormBaseParasite"/>
        </authorList>
    </citation>
    <scope>IDENTIFICATION</scope>
</reference>
<name>A0A914CA73_9BILA</name>
<proteinExistence type="predicted"/>
<organism evidence="1 2">
    <name type="scientific">Acrobeloides nanus</name>
    <dbReference type="NCBI Taxonomy" id="290746"/>
    <lineage>
        <taxon>Eukaryota</taxon>
        <taxon>Metazoa</taxon>
        <taxon>Ecdysozoa</taxon>
        <taxon>Nematoda</taxon>
        <taxon>Chromadorea</taxon>
        <taxon>Rhabditida</taxon>
        <taxon>Tylenchina</taxon>
        <taxon>Cephalobomorpha</taxon>
        <taxon>Cephaloboidea</taxon>
        <taxon>Cephalobidae</taxon>
        <taxon>Acrobeloides</taxon>
    </lineage>
</organism>
<protein>
    <submittedName>
        <fullName evidence="2">Uncharacterized protein</fullName>
    </submittedName>
</protein>
<dbReference type="Proteomes" id="UP000887540">
    <property type="component" value="Unplaced"/>
</dbReference>
<sequence length="80" mass="9457">MDKGVNPHVSRRIWHDDMNKKFSEWSDRQFLHPGKEDPNIESRHLAESMVDHIDDKSLRDCDKEGEQCCQFYECPPLGIE</sequence>
<keyword evidence="1" id="KW-1185">Reference proteome</keyword>
<dbReference type="WBParaSite" id="ACRNAN_Path_706.g2655.t1">
    <property type="protein sequence ID" value="ACRNAN_Path_706.g2655.t1"/>
    <property type="gene ID" value="ACRNAN_Path_706.g2655"/>
</dbReference>
<evidence type="ECO:0000313" key="2">
    <source>
        <dbReference type="WBParaSite" id="ACRNAN_Path_706.g2655.t1"/>
    </source>
</evidence>
<dbReference type="AlphaFoldDB" id="A0A914CA73"/>
<accession>A0A914CA73</accession>